<evidence type="ECO:0000313" key="3">
    <source>
        <dbReference type="Proteomes" id="UP000011682"/>
    </source>
</evidence>
<feature type="chain" id="PRO_5004555260" evidence="1">
    <location>
        <begin position="22"/>
        <end position="52"/>
    </location>
</feature>
<dbReference type="Proteomes" id="UP000011682">
    <property type="component" value="Unassembled WGS sequence"/>
</dbReference>
<gene>
    <name evidence="2" type="ORF">D187_009318</name>
</gene>
<proteinExistence type="predicted"/>
<organism evidence="2 3">
    <name type="scientific">Cystobacter fuscus (strain ATCC 25194 / DSM 2262 / NBRC 100088 / M29)</name>
    <dbReference type="NCBI Taxonomy" id="1242864"/>
    <lineage>
        <taxon>Bacteria</taxon>
        <taxon>Pseudomonadati</taxon>
        <taxon>Myxococcota</taxon>
        <taxon>Myxococcia</taxon>
        <taxon>Myxococcales</taxon>
        <taxon>Cystobacterineae</taxon>
        <taxon>Archangiaceae</taxon>
        <taxon>Cystobacter</taxon>
    </lineage>
</organism>
<keyword evidence="1" id="KW-0732">Signal</keyword>
<protein>
    <submittedName>
        <fullName evidence="2">Uncharacterized protein</fullName>
    </submittedName>
</protein>
<evidence type="ECO:0000256" key="1">
    <source>
        <dbReference type="SAM" id="SignalP"/>
    </source>
</evidence>
<accession>S9QG23</accession>
<feature type="signal peptide" evidence="1">
    <location>
        <begin position="1"/>
        <end position="21"/>
    </location>
</feature>
<dbReference type="EMBL" id="ANAH02000072">
    <property type="protein sequence ID" value="EPX55323.1"/>
    <property type="molecule type" value="Genomic_DNA"/>
</dbReference>
<name>S9QG23_CYSF2</name>
<sequence>MKHVSLLLLAAVSLFAPSASAQTATLVTFPGPTGDDTLESGQLSGVLYLPAN</sequence>
<dbReference type="RefSeq" id="WP_002631691.1">
    <property type="nucleotide sequence ID" value="NZ_ANAH02000072.1"/>
</dbReference>
<comment type="caution">
    <text evidence="2">The sequence shown here is derived from an EMBL/GenBank/DDBJ whole genome shotgun (WGS) entry which is preliminary data.</text>
</comment>
<keyword evidence="3" id="KW-1185">Reference proteome</keyword>
<dbReference type="AlphaFoldDB" id="S9QG23"/>
<evidence type="ECO:0000313" key="2">
    <source>
        <dbReference type="EMBL" id="EPX55323.1"/>
    </source>
</evidence>
<reference evidence="2" key="1">
    <citation type="submission" date="2013-05" db="EMBL/GenBank/DDBJ databases">
        <title>Genome assembly of Cystobacter fuscus DSM 2262.</title>
        <authorList>
            <person name="Sharma G."/>
            <person name="Khatri I."/>
            <person name="Kaur C."/>
            <person name="Mayilraj S."/>
            <person name="Subramanian S."/>
        </authorList>
    </citation>
    <scope>NUCLEOTIDE SEQUENCE [LARGE SCALE GENOMIC DNA]</scope>
    <source>
        <strain evidence="2">DSM 2262</strain>
    </source>
</reference>